<accession>A2F1A7</accession>
<organism evidence="2 3">
    <name type="scientific">Trichomonas vaginalis (strain ATCC PRA-98 / G3)</name>
    <dbReference type="NCBI Taxonomy" id="412133"/>
    <lineage>
        <taxon>Eukaryota</taxon>
        <taxon>Metamonada</taxon>
        <taxon>Parabasalia</taxon>
        <taxon>Trichomonadida</taxon>
        <taxon>Trichomonadidae</taxon>
        <taxon>Trichomonas</taxon>
    </lineage>
</organism>
<dbReference type="KEGG" id="tva:4759162"/>
<evidence type="ECO:0000256" key="1">
    <source>
        <dbReference type="SAM" id="MobiDB-lite"/>
    </source>
</evidence>
<name>A2F1A7_TRIV3</name>
<dbReference type="EMBL" id="DS113571">
    <property type="protein sequence ID" value="EAY01336.1"/>
    <property type="molecule type" value="Genomic_DNA"/>
</dbReference>
<dbReference type="Proteomes" id="UP000001542">
    <property type="component" value="Unassembled WGS sequence"/>
</dbReference>
<evidence type="ECO:0000313" key="3">
    <source>
        <dbReference type="Proteomes" id="UP000001542"/>
    </source>
</evidence>
<keyword evidence="3" id="KW-1185">Reference proteome</keyword>
<gene>
    <name evidence="2" type="ORF">TVAG_407650</name>
</gene>
<evidence type="ECO:0000313" key="2">
    <source>
        <dbReference type="EMBL" id="EAY01336.1"/>
    </source>
</evidence>
<dbReference type="InParanoid" id="A2F1A7"/>
<feature type="compositionally biased region" description="Basic residues" evidence="1">
    <location>
        <begin position="275"/>
        <end position="293"/>
    </location>
</feature>
<protein>
    <submittedName>
        <fullName evidence="2">Uncharacterized protein</fullName>
    </submittedName>
</protein>
<proteinExistence type="predicted"/>
<dbReference type="VEuPathDB" id="TrichDB:TVAG_407650"/>
<reference evidence="2" key="1">
    <citation type="submission" date="2006-10" db="EMBL/GenBank/DDBJ databases">
        <authorList>
            <person name="Amadeo P."/>
            <person name="Zhao Q."/>
            <person name="Wortman J."/>
            <person name="Fraser-Liggett C."/>
            <person name="Carlton J."/>
        </authorList>
    </citation>
    <scope>NUCLEOTIDE SEQUENCE</scope>
    <source>
        <strain evidence="2">G3</strain>
    </source>
</reference>
<dbReference type="AlphaFoldDB" id="A2F1A7"/>
<dbReference type="RefSeq" id="XP_001330194.1">
    <property type="nucleotide sequence ID" value="XM_001330159.1"/>
</dbReference>
<sequence length="293" mass="33712">MFFAGILHTLTQIPKDLYNAGVEDCMHAISIPTGMNSKYGTPIKLEQLSTLKNSITRKLNNYFPGEDFSSKLEYLYDASFWANPKTIKLYFNGYSVKTGNSVNFLVALTKTITSEKILFEYETVLVPYKFDKSFACLTTINEVNGKIDEVKCSMADSKITKEMIACVAASIAPEYFSMTFPFSEASTKYVDYIKAHLSKYLSLVKYLKADEVKDAIKKFEEKKRVDFDAIVQQVKDKCFVQPPEEGEDGDEDGDLKKLVDETKKLQDLFEEMMRRPRKNTHKRQRRHHYHVRG</sequence>
<reference evidence="2" key="2">
    <citation type="journal article" date="2007" name="Science">
        <title>Draft genome sequence of the sexually transmitted pathogen Trichomonas vaginalis.</title>
        <authorList>
            <person name="Carlton J.M."/>
            <person name="Hirt R.P."/>
            <person name="Silva J.C."/>
            <person name="Delcher A.L."/>
            <person name="Schatz M."/>
            <person name="Zhao Q."/>
            <person name="Wortman J.R."/>
            <person name="Bidwell S.L."/>
            <person name="Alsmark U.C.M."/>
            <person name="Besteiro S."/>
            <person name="Sicheritz-Ponten T."/>
            <person name="Noel C.J."/>
            <person name="Dacks J.B."/>
            <person name="Foster P.G."/>
            <person name="Simillion C."/>
            <person name="Van de Peer Y."/>
            <person name="Miranda-Saavedra D."/>
            <person name="Barton G.J."/>
            <person name="Westrop G.D."/>
            <person name="Mueller S."/>
            <person name="Dessi D."/>
            <person name="Fiori P.L."/>
            <person name="Ren Q."/>
            <person name="Paulsen I."/>
            <person name="Zhang H."/>
            <person name="Bastida-Corcuera F.D."/>
            <person name="Simoes-Barbosa A."/>
            <person name="Brown M.T."/>
            <person name="Hayes R.D."/>
            <person name="Mukherjee M."/>
            <person name="Okumura C.Y."/>
            <person name="Schneider R."/>
            <person name="Smith A.J."/>
            <person name="Vanacova S."/>
            <person name="Villalvazo M."/>
            <person name="Haas B.J."/>
            <person name="Pertea M."/>
            <person name="Feldblyum T.V."/>
            <person name="Utterback T.R."/>
            <person name="Shu C.L."/>
            <person name="Osoegawa K."/>
            <person name="de Jong P.J."/>
            <person name="Hrdy I."/>
            <person name="Horvathova L."/>
            <person name="Zubacova Z."/>
            <person name="Dolezal P."/>
            <person name="Malik S.B."/>
            <person name="Logsdon J.M. Jr."/>
            <person name="Henze K."/>
            <person name="Gupta A."/>
            <person name="Wang C.C."/>
            <person name="Dunne R.L."/>
            <person name="Upcroft J.A."/>
            <person name="Upcroft P."/>
            <person name="White O."/>
            <person name="Salzberg S.L."/>
            <person name="Tang P."/>
            <person name="Chiu C.-H."/>
            <person name="Lee Y.-S."/>
            <person name="Embley T.M."/>
            <person name="Coombs G.H."/>
            <person name="Mottram J.C."/>
            <person name="Tachezy J."/>
            <person name="Fraser-Liggett C.M."/>
            <person name="Johnson P.J."/>
        </authorList>
    </citation>
    <scope>NUCLEOTIDE SEQUENCE [LARGE SCALE GENOMIC DNA]</scope>
    <source>
        <strain evidence="2">G3</strain>
    </source>
</reference>
<dbReference type="VEuPathDB" id="TrichDB:TVAGG3_0665530"/>
<feature type="region of interest" description="Disordered" evidence="1">
    <location>
        <begin position="274"/>
        <end position="293"/>
    </location>
</feature>